<dbReference type="Proteomes" id="UP001500936">
    <property type="component" value="Unassembled WGS sequence"/>
</dbReference>
<organism evidence="1 2">
    <name type="scientific">Nibrella viscosa</name>
    <dbReference type="NCBI Taxonomy" id="1084524"/>
    <lineage>
        <taxon>Bacteria</taxon>
        <taxon>Pseudomonadati</taxon>
        <taxon>Bacteroidota</taxon>
        <taxon>Cytophagia</taxon>
        <taxon>Cytophagales</taxon>
        <taxon>Spirosomataceae</taxon>
        <taxon>Nibrella</taxon>
    </lineage>
</organism>
<keyword evidence="2" id="KW-1185">Reference proteome</keyword>
<reference evidence="2" key="1">
    <citation type="journal article" date="2019" name="Int. J. Syst. Evol. Microbiol.">
        <title>The Global Catalogue of Microorganisms (GCM) 10K type strain sequencing project: providing services to taxonomists for standard genome sequencing and annotation.</title>
        <authorList>
            <consortium name="The Broad Institute Genomics Platform"/>
            <consortium name="The Broad Institute Genome Sequencing Center for Infectious Disease"/>
            <person name="Wu L."/>
            <person name="Ma J."/>
        </authorList>
    </citation>
    <scope>NUCLEOTIDE SEQUENCE [LARGE SCALE GENOMIC DNA]</scope>
    <source>
        <strain evidence="2">JCM 17925</strain>
    </source>
</reference>
<evidence type="ECO:0000313" key="2">
    <source>
        <dbReference type="Proteomes" id="UP001500936"/>
    </source>
</evidence>
<dbReference type="SUPFAM" id="SSF52172">
    <property type="entry name" value="CheY-like"/>
    <property type="match status" value="1"/>
</dbReference>
<evidence type="ECO:0008006" key="3">
    <source>
        <dbReference type="Google" id="ProtNLM"/>
    </source>
</evidence>
<dbReference type="EMBL" id="BAABHB010000003">
    <property type="protein sequence ID" value="GAA4404261.1"/>
    <property type="molecule type" value="Genomic_DNA"/>
</dbReference>
<proteinExistence type="predicted"/>
<dbReference type="RefSeq" id="WP_345266819.1">
    <property type="nucleotide sequence ID" value="NZ_BAABHB010000003.1"/>
</dbReference>
<dbReference type="Gene3D" id="3.40.50.2300">
    <property type="match status" value="1"/>
</dbReference>
<gene>
    <name evidence="1" type="ORF">GCM10023187_21320</name>
</gene>
<sequence>MENTTPILAITGNPNDQARLVKALHQHGIIVTGLFTLFACVAQAYLDSQLQDIGLPPTHILIDLDMGYQPAIDIVSVLQQHTLTAQVPIIVYSQYGSDCLLELLDAQGVTAYIHRTTYTSLAEDLHAFLENYSRTWASKPLRAA</sequence>
<evidence type="ECO:0000313" key="1">
    <source>
        <dbReference type="EMBL" id="GAA4404261.1"/>
    </source>
</evidence>
<accession>A0ABP8KCT5</accession>
<dbReference type="InterPro" id="IPR011006">
    <property type="entry name" value="CheY-like_superfamily"/>
</dbReference>
<name>A0ABP8KCT5_9BACT</name>
<protein>
    <recommendedName>
        <fullName evidence="3">Response regulator receiver domain-containing protein</fullName>
    </recommendedName>
</protein>
<comment type="caution">
    <text evidence="1">The sequence shown here is derived from an EMBL/GenBank/DDBJ whole genome shotgun (WGS) entry which is preliminary data.</text>
</comment>